<feature type="domain" description="RNase H type-2" evidence="14">
    <location>
        <begin position="5"/>
        <end position="196"/>
    </location>
</feature>
<dbReference type="PANTHER" id="PTHR10954">
    <property type="entry name" value="RIBONUCLEASE H2 SUBUNIT A"/>
    <property type="match status" value="1"/>
</dbReference>
<dbReference type="EMBL" id="LCQK01000002">
    <property type="protein sequence ID" value="KKW15030.1"/>
    <property type="molecule type" value="Genomic_DNA"/>
</dbReference>
<dbReference type="GO" id="GO:0043137">
    <property type="term" value="P:DNA replication, removal of RNA primer"/>
    <property type="evidence" value="ECO:0007669"/>
    <property type="project" value="TreeGrafter"/>
</dbReference>
<dbReference type="PATRIC" id="fig|1618665.3.peg.366"/>
<comment type="subcellular location">
    <subcellularLocation>
        <location evidence="3">Cytoplasm</location>
    </subcellularLocation>
</comment>
<dbReference type="Gene3D" id="3.30.420.10">
    <property type="entry name" value="Ribonuclease H-like superfamily/Ribonuclease H"/>
    <property type="match status" value="1"/>
</dbReference>
<evidence type="ECO:0000256" key="2">
    <source>
        <dbReference type="ARBA" id="ARBA00004065"/>
    </source>
</evidence>
<dbReference type="EC" id="3.1.26.4" evidence="12"/>
<sequence>MARKRYIVGIDEVGRGSLAGYLLVAAVIVPSGINLRRRHLPKIKDSKRLTALARGKWLSFVERHPGIKYTLFKASPGTIDGINVTRAANIAATGAVRNLMTKNPATFARANVYLDGGLYLNLKNVKFRTLTRGDEKINAIKLASIIAKVKRDKYMTELHKKYPKYAFDKHKGYGTKKHKRAIKKYGPTKIHRLTFI</sequence>
<dbReference type="InterPro" id="IPR001352">
    <property type="entry name" value="RNase_HII/HIII"/>
</dbReference>
<evidence type="ECO:0000256" key="7">
    <source>
        <dbReference type="ARBA" id="ARBA00022723"/>
    </source>
</evidence>
<dbReference type="GO" id="GO:0046872">
    <property type="term" value="F:metal ion binding"/>
    <property type="evidence" value="ECO:0007669"/>
    <property type="project" value="UniProtKB-KW"/>
</dbReference>
<evidence type="ECO:0000259" key="14">
    <source>
        <dbReference type="PROSITE" id="PS51975"/>
    </source>
</evidence>
<dbReference type="GO" id="GO:0005737">
    <property type="term" value="C:cytoplasm"/>
    <property type="evidence" value="ECO:0007669"/>
    <property type="project" value="UniProtKB-SubCell"/>
</dbReference>
<gene>
    <name evidence="15" type="ORF">UY55_C0002G0086</name>
</gene>
<dbReference type="InterPro" id="IPR036397">
    <property type="entry name" value="RNaseH_sf"/>
</dbReference>
<keyword evidence="6 12" id="KW-0540">Nuclease</keyword>
<evidence type="ECO:0000313" key="15">
    <source>
        <dbReference type="EMBL" id="KKW15030.1"/>
    </source>
</evidence>
<dbReference type="PANTHER" id="PTHR10954:SF23">
    <property type="entry name" value="RIBONUCLEASE"/>
    <property type="match status" value="1"/>
</dbReference>
<evidence type="ECO:0000256" key="3">
    <source>
        <dbReference type="ARBA" id="ARBA00004496"/>
    </source>
</evidence>
<keyword evidence="9 12" id="KW-0378">Hydrolase</keyword>
<dbReference type="Proteomes" id="UP000034224">
    <property type="component" value="Unassembled WGS sequence"/>
</dbReference>
<dbReference type="Pfam" id="PF01351">
    <property type="entry name" value="RNase_HII"/>
    <property type="match status" value="1"/>
</dbReference>
<keyword evidence="7" id="KW-0479">Metal-binding</keyword>
<dbReference type="NCBIfam" id="NF000595">
    <property type="entry name" value="PRK00015.1-3"/>
    <property type="match status" value="1"/>
</dbReference>
<evidence type="ECO:0000256" key="13">
    <source>
        <dbReference type="SAM" id="Phobius"/>
    </source>
</evidence>
<dbReference type="GO" id="GO:0032299">
    <property type="term" value="C:ribonuclease H2 complex"/>
    <property type="evidence" value="ECO:0007669"/>
    <property type="project" value="TreeGrafter"/>
</dbReference>
<dbReference type="InterPro" id="IPR024567">
    <property type="entry name" value="RNase_HII/HIII_dom"/>
</dbReference>
<dbReference type="STRING" id="1618665.UY55_C0002G0086"/>
<dbReference type="GO" id="GO:0006298">
    <property type="term" value="P:mismatch repair"/>
    <property type="evidence" value="ECO:0007669"/>
    <property type="project" value="TreeGrafter"/>
</dbReference>
<evidence type="ECO:0000256" key="11">
    <source>
        <dbReference type="PROSITE-ProRule" id="PRU01319"/>
    </source>
</evidence>
<dbReference type="PROSITE" id="PS51975">
    <property type="entry name" value="RNASE_H_2"/>
    <property type="match status" value="1"/>
</dbReference>
<evidence type="ECO:0000256" key="1">
    <source>
        <dbReference type="ARBA" id="ARBA00000077"/>
    </source>
</evidence>
<protein>
    <recommendedName>
        <fullName evidence="12">Ribonuclease</fullName>
        <ecNumber evidence="12">3.1.26.4</ecNumber>
    </recommendedName>
</protein>
<dbReference type="InterPro" id="IPR022898">
    <property type="entry name" value="RNase_HII"/>
</dbReference>
<dbReference type="GO" id="GO:0004523">
    <property type="term" value="F:RNA-DNA hybrid ribonuclease activity"/>
    <property type="evidence" value="ECO:0007669"/>
    <property type="project" value="UniProtKB-EC"/>
</dbReference>
<evidence type="ECO:0000313" key="16">
    <source>
        <dbReference type="Proteomes" id="UP000034224"/>
    </source>
</evidence>
<keyword evidence="8 12" id="KW-0255">Endonuclease</keyword>
<reference evidence="15 16" key="1">
    <citation type="journal article" date="2015" name="Nature">
        <title>rRNA introns, odd ribosomes, and small enigmatic genomes across a large radiation of phyla.</title>
        <authorList>
            <person name="Brown C.T."/>
            <person name="Hug L.A."/>
            <person name="Thomas B.C."/>
            <person name="Sharon I."/>
            <person name="Castelle C.J."/>
            <person name="Singh A."/>
            <person name="Wilkins M.J."/>
            <person name="Williams K.H."/>
            <person name="Banfield J.F."/>
        </authorList>
    </citation>
    <scope>NUCLEOTIDE SEQUENCE [LARGE SCALE GENOMIC DNA]</scope>
</reference>
<comment type="function">
    <text evidence="2 12">Endonuclease that specifically degrades the RNA of RNA-DNA hybrids.</text>
</comment>
<comment type="caution">
    <text evidence="11">Lacks conserved residue(s) required for the propagation of feature annotation.</text>
</comment>
<comment type="caution">
    <text evidence="15">The sequence shown here is derived from an EMBL/GenBank/DDBJ whole genome shotgun (WGS) entry which is preliminary data.</text>
</comment>
<dbReference type="AlphaFoldDB" id="A0A0G1W8R7"/>
<evidence type="ECO:0000256" key="9">
    <source>
        <dbReference type="ARBA" id="ARBA00022801"/>
    </source>
</evidence>
<evidence type="ECO:0000256" key="4">
    <source>
        <dbReference type="ARBA" id="ARBA00008378"/>
    </source>
</evidence>
<evidence type="ECO:0000256" key="8">
    <source>
        <dbReference type="ARBA" id="ARBA00022759"/>
    </source>
</evidence>
<dbReference type="InterPro" id="IPR012337">
    <property type="entry name" value="RNaseH-like_sf"/>
</dbReference>
<evidence type="ECO:0000256" key="5">
    <source>
        <dbReference type="ARBA" id="ARBA00022490"/>
    </source>
</evidence>
<comment type="catalytic activity">
    <reaction evidence="1 12">
        <text>Endonucleolytic cleavage to 5'-phosphomonoester.</text>
        <dbReference type="EC" id="3.1.26.4"/>
    </reaction>
</comment>
<dbReference type="GO" id="GO:0003723">
    <property type="term" value="F:RNA binding"/>
    <property type="evidence" value="ECO:0007669"/>
    <property type="project" value="UniProtKB-UniRule"/>
</dbReference>
<keyword evidence="13" id="KW-0472">Membrane</keyword>
<dbReference type="CDD" id="cd07182">
    <property type="entry name" value="RNase_HII_bacteria_HII_like"/>
    <property type="match status" value="1"/>
</dbReference>
<keyword evidence="13" id="KW-0812">Transmembrane</keyword>
<name>A0A0G1W8R7_9BACT</name>
<evidence type="ECO:0000256" key="12">
    <source>
        <dbReference type="RuleBase" id="RU003515"/>
    </source>
</evidence>
<keyword evidence="13" id="KW-1133">Transmembrane helix</keyword>
<accession>A0A0G1W8R7</accession>
<evidence type="ECO:0000256" key="6">
    <source>
        <dbReference type="ARBA" id="ARBA00022722"/>
    </source>
</evidence>
<proteinExistence type="inferred from homology"/>
<evidence type="ECO:0000256" key="10">
    <source>
        <dbReference type="ARBA" id="ARBA00023211"/>
    </source>
</evidence>
<dbReference type="SUPFAM" id="SSF53098">
    <property type="entry name" value="Ribonuclease H-like"/>
    <property type="match status" value="1"/>
</dbReference>
<keyword evidence="5" id="KW-0963">Cytoplasm</keyword>
<organism evidence="15 16">
    <name type="scientific">Candidatus Jorgensenbacteria bacterium GW2011_GWB1_50_10</name>
    <dbReference type="NCBI Taxonomy" id="1618665"/>
    <lineage>
        <taxon>Bacteria</taxon>
        <taxon>Candidatus Joergenseniibacteriota</taxon>
    </lineage>
</organism>
<comment type="similarity">
    <text evidence="4">Belongs to the RNase HII family. RnhC subfamily.</text>
</comment>
<feature type="transmembrane region" description="Helical" evidence="13">
    <location>
        <begin position="18"/>
        <end position="35"/>
    </location>
</feature>
<keyword evidence="10" id="KW-0464">Manganese</keyword>